<dbReference type="SUPFAM" id="SSF103473">
    <property type="entry name" value="MFS general substrate transporter"/>
    <property type="match status" value="1"/>
</dbReference>
<dbReference type="EMBL" id="JALQCW010000021">
    <property type="protein sequence ID" value="MCK9798084.1"/>
    <property type="molecule type" value="Genomic_DNA"/>
</dbReference>
<feature type="transmembrane region" description="Helical" evidence="6">
    <location>
        <begin position="76"/>
        <end position="94"/>
    </location>
</feature>
<evidence type="ECO:0000256" key="2">
    <source>
        <dbReference type="ARBA" id="ARBA00022475"/>
    </source>
</evidence>
<gene>
    <name evidence="8" type="ORF">M1B34_10185</name>
</gene>
<proteinExistence type="predicted"/>
<protein>
    <submittedName>
        <fullName evidence="8">MFS transporter</fullName>
    </submittedName>
</protein>
<accession>A0A9X2C6F8</accession>
<feature type="transmembrane region" description="Helical" evidence="6">
    <location>
        <begin position="295"/>
        <end position="320"/>
    </location>
</feature>
<evidence type="ECO:0000313" key="8">
    <source>
        <dbReference type="EMBL" id="MCK9798084.1"/>
    </source>
</evidence>
<dbReference type="InterPro" id="IPR011701">
    <property type="entry name" value="MFS"/>
</dbReference>
<feature type="domain" description="Major facilitator superfamily (MFS) profile" evidence="7">
    <location>
        <begin position="1"/>
        <end position="386"/>
    </location>
</feature>
<reference evidence="8 9" key="1">
    <citation type="journal article" date="2022" name="Int. J. Syst. Evol. Microbiol.">
        <title>Pseudomonas aegrilactucae sp. nov. and Pseudomonas morbosilactucae sp. nov., pathogens causing bacterial rot of lettuce in Japan.</title>
        <authorList>
            <person name="Sawada H."/>
            <person name="Fujikawa T."/>
            <person name="Satou M."/>
        </authorList>
    </citation>
    <scope>NUCLEOTIDE SEQUENCE [LARGE SCALE GENOMIC DNA]</scope>
    <source>
        <strain evidence="8 9">MAFF 302030</strain>
    </source>
</reference>
<feature type="transmembrane region" description="Helical" evidence="6">
    <location>
        <begin position="270"/>
        <end position="289"/>
    </location>
</feature>
<feature type="transmembrane region" description="Helical" evidence="6">
    <location>
        <begin position="332"/>
        <end position="356"/>
    </location>
</feature>
<feature type="transmembrane region" description="Helical" evidence="6">
    <location>
        <begin position="12"/>
        <end position="36"/>
    </location>
</feature>
<keyword evidence="2" id="KW-1003">Cell membrane</keyword>
<sequence>MLNVRSGVFLRMLLISAMALPMLVFYAVGALAPFLVADALVPPGALGYLTLSAFGFAAILSLWAGALVNHLGSRRSLVLLFFSSALAYGLMATVPGFLGLVLGLAVCGIAQALANPATNLLILERVPAQHKAAVVGLKQAGVQLSALVAGLLLPCVAQWLGWRVALLLMVPLALWLALTVPWVATRSVANSTPMRFALRRPNRLLSLLMAVQLCTGVALSSFVTFLGLFSTMQGMSPVVAGALLAVFGITGILARVFLTPLGARMRDESLLLLVLLILAAFSVWMTSNANECQYWSLWLGSIGMGATAVATNAIAMSMLLRDPGFGAPAVSAGMLSAGFFSGFALGPPVFGVLIHTDMGFDMAWNALVGVLLAGSLICWALHRARGTEVDP</sequence>
<evidence type="ECO:0000256" key="1">
    <source>
        <dbReference type="ARBA" id="ARBA00004651"/>
    </source>
</evidence>
<feature type="transmembrane region" description="Helical" evidence="6">
    <location>
        <begin position="48"/>
        <end position="69"/>
    </location>
</feature>
<feature type="transmembrane region" description="Helical" evidence="6">
    <location>
        <begin position="235"/>
        <end position="258"/>
    </location>
</feature>
<reference evidence="8 9" key="2">
    <citation type="journal article" date="2023" name="Plant Pathol.">
        <title>Dismantling and reorganizing Pseudomonas marginalis sensu#lato.</title>
        <authorList>
            <person name="Sawada H."/>
            <person name="Fujikawa T."/>
            <person name="Satou M."/>
        </authorList>
    </citation>
    <scope>NUCLEOTIDE SEQUENCE [LARGE SCALE GENOMIC DNA]</scope>
    <source>
        <strain evidence="8 9">MAFF 302030</strain>
    </source>
</reference>
<dbReference type="InterPro" id="IPR036259">
    <property type="entry name" value="MFS_trans_sf"/>
</dbReference>
<evidence type="ECO:0000256" key="3">
    <source>
        <dbReference type="ARBA" id="ARBA00022692"/>
    </source>
</evidence>
<feature type="transmembrane region" description="Helical" evidence="6">
    <location>
        <begin position="204"/>
        <end position="229"/>
    </location>
</feature>
<organism evidence="8 9">
    <name type="scientific">Pseudomonas morbosilactucae</name>
    <dbReference type="NCBI Taxonomy" id="2938197"/>
    <lineage>
        <taxon>Bacteria</taxon>
        <taxon>Pseudomonadati</taxon>
        <taxon>Pseudomonadota</taxon>
        <taxon>Gammaproteobacteria</taxon>
        <taxon>Pseudomonadales</taxon>
        <taxon>Pseudomonadaceae</taxon>
        <taxon>Pseudomonas</taxon>
    </lineage>
</organism>
<comment type="subcellular location">
    <subcellularLocation>
        <location evidence="1">Cell membrane</location>
        <topology evidence="1">Multi-pass membrane protein</topology>
    </subcellularLocation>
</comment>
<dbReference type="PANTHER" id="PTHR43124">
    <property type="entry name" value="PURINE EFFLUX PUMP PBUE"/>
    <property type="match status" value="1"/>
</dbReference>
<evidence type="ECO:0000313" key="9">
    <source>
        <dbReference type="Proteomes" id="UP001155059"/>
    </source>
</evidence>
<dbReference type="Pfam" id="PF07690">
    <property type="entry name" value="MFS_1"/>
    <property type="match status" value="1"/>
</dbReference>
<evidence type="ECO:0000256" key="6">
    <source>
        <dbReference type="SAM" id="Phobius"/>
    </source>
</evidence>
<evidence type="ECO:0000256" key="4">
    <source>
        <dbReference type="ARBA" id="ARBA00022989"/>
    </source>
</evidence>
<dbReference type="PROSITE" id="PS50850">
    <property type="entry name" value="MFS"/>
    <property type="match status" value="1"/>
</dbReference>
<keyword evidence="3 6" id="KW-0812">Transmembrane</keyword>
<dbReference type="Gene3D" id="1.20.1250.20">
    <property type="entry name" value="MFS general substrate transporter like domains"/>
    <property type="match status" value="2"/>
</dbReference>
<comment type="caution">
    <text evidence="8">The sequence shown here is derived from an EMBL/GenBank/DDBJ whole genome shotgun (WGS) entry which is preliminary data.</text>
</comment>
<dbReference type="Proteomes" id="UP001155059">
    <property type="component" value="Unassembled WGS sequence"/>
</dbReference>
<name>A0A9X2C6F8_9PSED</name>
<dbReference type="InterPro" id="IPR050189">
    <property type="entry name" value="MFS_Efflux_Transporters"/>
</dbReference>
<dbReference type="GO" id="GO:0005886">
    <property type="term" value="C:plasma membrane"/>
    <property type="evidence" value="ECO:0007669"/>
    <property type="project" value="UniProtKB-SubCell"/>
</dbReference>
<evidence type="ECO:0000259" key="7">
    <source>
        <dbReference type="PROSITE" id="PS50850"/>
    </source>
</evidence>
<dbReference type="PANTHER" id="PTHR43124:SF3">
    <property type="entry name" value="CHLORAMPHENICOL EFFLUX PUMP RV0191"/>
    <property type="match status" value="1"/>
</dbReference>
<dbReference type="GO" id="GO:0022857">
    <property type="term" value="F:transmembrane transporter activity"/>
    <property type="evidence" value="ECO:0007669"/>
    <property type="project" value="InterPro"/>
</dbReference>
<dbReference type="RefSeq" id="WP_268265033.1">
    <property type="nucleotide sequence ID" value="NZ_JALQCW010000021.1"/>
</dbReference>
<keyword evidence="4 6" id="KW-1133">Transmembrane helix</keyword>
<feature type="transmembrane region" description="Helical" evidence="6">
    <location>
        <begin position="166"/>
        <end position="184"/>
    </location>
</feature>
<evidence type="ECO:0000256" key="5">
    <source>
        <dbReference type="ARBA" id="ARBA00023136"/>
    </source>
</evidence>
<dbReference type="AlphaFoldDB" id="A0A9X2C6F8"/>
<dbReference type="InterPro" id="IPR020846">
    <property type="entry name" value="MFS_dom"/>
</dbReference>
<keyword evidence="5 6" id="KW-0472">Membrane</keyword>
<feature type="transmembrane region" description="Helical" evidence="6">
    <location>
        <begin position="362"/>
        <end position="381"/>
    </location>
</feature>